<keyword evidence="1" id="KW-1133">Transmembrane helix</keyword>
<keyword evidence="3" id="KW-1185">Reference proteome</keyword>
<dbReference type="AlphaFoldDB" id="A0A7J9KPM6"/>
<keyword evidence="1" id="KW-0472">Membrane</keyword>
<keyword evidence="1" id="KW-0812">Transmembrane</keyword>
<feature type="transmembrane region" description="Helical" evidence="1">
    <location>
        <begin position="146"/>
        <end position="168"/>
    </location>
</feature>
<gene>
    <name evidence="2" type="ORF">Goshw_002242</name>
</gene>
<organism evidence="2 3">
    <name type="scientific">Gossypium schwendimanii</name>
    <name type="common">Cotton</name>
    <dbReference type="NCBI Taxonomy" id="34291"/>
    <lineage>
        <taxon>Eukaryota</taxon>
        <taxon>Viridiplantae</taxon>
        <taxon>Streptophyta</taxon>
        <taxon>Embryophyta</taxon>
        <taxon>Tracheophyta</taxon>
        <taxon>Spermatophyta</taxon>
        <taxon>Magnoliopsida</taxon>
        <taxon>eudicotyledons</taxon>
        <taxon>Gunneridae</taxon>
        <taxon>Pentapetalae</taxon>
        <taxon>rosids</taxon>
        <taxon>malvids</taxon>
        <taxon>Malvales</taxon>
        <taxon>Malvaceae</taxon>
        <taxon>Malvoideae</taxon>
        <taxon>Gossypium</taxon>
    </lineage>
</organism>
<dbReference type="EMBL" id="JABFAF010000002">
    <property type="protein sequence ID" value="MBA0848442.1"/>
    <property type="molecule type" value="Genomic_DNA"/>
</dbReference>
<dbReference type="Proteomes" id="UP000593576">
    <property type="component" value="Unassembled WGS sequence"/>
</dbReference>
<proteinExistence type="predicted"/>
<protein>
    <submittedName>
        <fullName evidence="2">Uncharacterized protein</fullName>
    </submittedName>
</protein>
<evidence type="ECO:0000256" key="1">
    <source>
        <dbReference type="SAM" id="Phobius"/>
    </source>
</evidence>
<accession>A0A7J9KPM6</accession>
<name>A0A7J9KPM6_GOSSC</name>
<reference evidence="2 3" key="1">
    <citation type="journal article" date="2019" name="Genome Biol. Evol.">
        <title>Insights into the evolution of the New World diploid cottons (Gossypium, subgenus Houzingenia) based on genome sequencing.</title>
        <authorList>
            <person name="Grover C.E."/>
            <person name="Arick M.A. 2nd"/>
            <person name="Thrash A."/>
            <person name="Conover J.L."/>
            <person name="Sanders W.S."/>
            <person name="Peterson D.G."/>
            <person name="Frelichowski J.E."/>
            <person name="Scheffler J.A."/>
            <person name="Scheffler B.E."/>
            <person name="Wendel J.F."/>
        </authorList>
    </citation>
    <scope>NUCLEOTIDE SEQUENCE [LARGE SCALE GENOMIC DNA]</scope>
    <source>
        <strain evidence="2">1</strain>
        <tissue evidence="2">Leaf</tissue>
    </source>
</reference>
<dbReference type="OrthoDB" id="1001640at2759"/>
<comment type="caution">
    <text evidence="2">The sequence shown here is derived from an EMBL/GenBank/DDBJ whole genome shotgun (WGS) entry which is preliminary data.</text>
</comment>
<sequence length="180" mass="19800">MWRRMNAWKIMVVVGKIKQQISQPAGIHFEEEFVNVPWLMACNSKEMDTVTVNLVDLEGARSIMEVVGMSHRMGVHTLLVWITETLNASALQGLKVTVSKVVKILMNARRREPASALNVAAKILGEATSALAMEIFCKSGTEVRSAWAAMSVILIGLAMAGGGAYLVYKYRLRVSCCITL</sequence>
<evidence type="ECO:0000313" key="2">
    <source>
        <dbReference type="EMBL" id="MBA0848442.1"/>
    </source>
</evidence>
<evidence type="ECO:0000313" key="3">
    <source>
        <dbReference type="Proteomes" id="UP000593576"/>
    </source>
</evidence>